<organism evidence="2 3">
    <name type="scientific">candidate division TA06 bacterium</name>
    <dbReference type="NCBI Taxonomy" id="2250710"/>
    <lineage>
        <taxon>Bacteria</taxon>
        <taxon>Bacteria division TA06</taxon>
    </lineage>
</organism>
<evidence type="ECO:0000313" key="2">
    <source>
        <dbReference type="EMBL" id="RKX72514.1"/>
    </source>
</evidence>
<dbReference type="NCBIfam" id="TIGR00277">
    <property type="entry name" value="HDIG"/>
    <property type="match status" value="1"/>
</dbReference>
<dbReference type="SUPFAM" id="SSF109604">
    <property type="entry name" value="HD-domain/PDEase-like"/>
    <property type="match status" value="1"/>
</dbReference>
<feature type="domain" description="HD-GYP" evidence="1">
    <location>
        <begin position="329"/>
        <end position="529"/>
    </location>
</feature>
<dbReference type="InterPro" id="IPR003607">
    <property type="entry name" value="HD/PDEase_dom"/>
</dbReference>
<protein>
    <recommendedName>
        <fullName evidence="1">HD-GYP domain-containing protein</fullName>
    </recommendedName>
</protein>
<accession>A0A660SNY7</accession>
<dbReference type="PANTHER" id="PTHR43155:SF2">
    <property type="entry name" value="CYCLIC DI-GMP PHOSPHODIESTERASE PA4108"/>
    <property type="match status" value="1"/>
</dbReference>
<dbReference type="AlphaFoldDB" id="A0A660SNY7"/>
<comment type="caution">
    <text evidence="2">The sequence shown here is derived from an EMBL/GenBank/DDBJ whole genome shotgun (WGS) entry which is preliminary data.</text>
</comment>
<proteinExistence type="predicted"/>
<reference evidence="2 3" key="1">
    <citation type="submission" date="2018-06" db="EMBL/GenBank/DDBJ databases">
        <title>Extensive metabolic versatility and redundancy in microbially diverse, dynamic hydrothermal sediments.</title>
        <authorList>
            <person name="Dombrowski N."/>
            <person name="Teske A."/>
            <person name="Baker B.J."/>
        </authorList>
    </citation>
    <scope>NUCLEOTIDE SEQUENCE [LARGE SCALE GENOMIC DNA]</scope>
    <source>
        <strain evidence="2">B10_G13</strain>
    </source>
</reference>
<dbReference type="SMART" id="SM00471">
    <property type="entry name" value="HDc"/>
    <property type="match status" value="1"/>
</dbReference>
<evidence type="ECO:0000313" key="3">
    <source>
        <dbReference type="Proteomes" id="UP000271125"/>
    </source>
</evidence>
<dbReference type="InterPro" id="IPR006675">
    <property type="entry name" value="HDIG_dom"/>
</dbReference>
<name>A0A660SNY7_UNCT6</name>
<dbReference type="EMBL" id="QNBD01000014">
    <property type="protein sequence ID" value="RKX72514.1"/>
    <property type="molecule type" value="Genomic_DNA"/>
</dbReference>
<evidence type="ECO:0000259" key="1">
    <source>
        <dbReference type="PROSITE" id="PS51832"/>
    </source>
</evidence>
<dbReference type="PANTHER" id="PTHR43155">
    <property type="entry name" value="CYCLIC DI-GMP PHOSPHODIESTERASE PA4108-RELATED"/>
    <property type="match status" value="1"/>
</dbReference>
<dbReference type="Gene3D" id="1.10.3210.10">
    <property type="entry name" value="Hypothetical protein af1432"/>
    <property type="match status" value="1"/>
</dbReference>
<sequence length="529" mass="61842">MTNKHIILDNYFEYINNISSIYNLSIKEFDEYNYSLVEFMTHAIYDRTTPYPNALKLARKLNDIGDPYLAYKLLDKESKLSKNKFQRQYLKVRSASFLLSTGIYKKAEIILIGISNELGDSDLDTGLSCYISGILAFINLVFYENFMKAEKYLNRINKIYKYAPEKNPQGFDSICRSDIYTLYYHTLCDIYIKIAKNSKYAIKRAYLAKLENLMNYKKLDVEYFKLMYELNYCELQILRGDLNGALITIKSLENKIKNTHYERWMNSSIFSVYASIYSEMNDTKRTYKYFKRSIMASKIYGNTIDEYIMINDSFNIVFKDFKNKNVSEIIKYEEPLIDQLIQLLRLKDWYTSADHSKNVRNITINIAKYLMKKKQIHISEHDLYVLQFGAYLHDIGKLYITWFELNKTAPLTNEEFSLIKNHTVFGKQILQKLNMDKLGDFAIGHHERIDGSGYPKGEKNHPLLVNIVALADTFDAGTSTSRKYRKVRKESEIINEIKKLSGKAFYPKIVNAIIKLSNAGINLKSYKGD</sequence>
<dbReference type="CDD" id="cd00077">
    <property type="entry name" value="HDc"/>
    <property type="match status" value="1"/>
</dbReference>
<dbReference type="Proteomes" id="UP000271125">
    <property type="component" value="Unassembled WGS sequence"/>
</dbReference>
<gene>
    <name evidence="2" type="ORF">DRP43_00540</name>
</gene>
<dbReference type="Pfam" id="PF13487">
    <property type="entry name" value="HD_5"/>
    <property type="match status" value="1"/>
</dbReference>
<dbReference type="PROSITE" id="PS51832">
    <property type="entry name" value="HD_GYP"/>
    <property type="match status" value="1"/>
</dbReference>
<dbReference type="InterPro" id="IPR037522">
    <property type="entry name" value="HD_GYP_dom"/>
</dbReference>